<dbReference type="RefSeq" id="WP_118926637.1">
    <property type="nucleotide sequence ID" value="NZ_QXGH01000022.1"/>
</dbReference>
<feature type="transmembrane region" description="Helical" evidence="1">
    <location>
        <begin position="23"/>
        <end position="44"/>
    </location>
</feature>
<dbReference type="EMBL" id="QXGH01000022">
    <property type="protein sequence ID" value="RHW25670.1"/>
    <property type="molecule type" value="Genomic_DNA"/>
</dbReference>
<keyword evidence="1" id="KW-1133">Transmembrane helix</keyword>
<gene>
    <name evidence="2" type="ORF">D0Z08_18000</name>
</gene>
<dbReference type="Proteomes" id="UP000283644">
    <property type="component" value="Unassembled WGS sequence"/>
</dbReference>
<protein>
    <submittedName>
        <fullName evidence="2">DUF445 domain-containing protein</fullName>
    </submittedName>
</protein>
<feature type="transmembrane region" description="Helical" evidence="1">
    <location>
        <begin position="197"/>
        <end position="218"/>
    </location>
</feature>
<evidence type="ECO:0000313" key="3">
    <source>
        <dbReference type="Proteomes" id="UP000283644"/>
    </source>
</evidence>
<reference evidence="2 3" key="1">
    <citation type="submission" date="2018-09" db="EMBL/GenBank/DDBJ databases">
        <title>Genome sequencing of Nocardioides immobilis CCTCC AB 2017083 for comparison to Nocardioides silvaticus.</title>
        <authorList>
            <person name="Li C."/>
            <person name="Wang G."/>
        </authorList>
    </citation>
    <scope>NUCLEOTIDE SEQUENCE [LARGE SCALE GENOMIC DNA]</scope>
    <source>
        <strain evidence="2 3">CCTCC AB 2017083</strain>
    </source>
</reference>
<feature type="transmembrane region" description="Helical" evidence="1">
    <location>
        <begin position="224"/>
        <end position="246"/>
    </location>
</feature>
<comment type="caution">
    <text evidence="2">The sequence shown here is derived from an EMBL/GenBank/DDBJ whole genome shotgun (WGS) entry which is preliminary data.</text>
</comment>
<sequence length="420" mass="46737">MSPDLVAGIQTWAEIHADVSEHWYVYASMPLIAALIGYVTKLVAIEMLYRPMRFVGIGPFGWQGLVPRRAGKVAAVTIRLLTENLLRAEDLLARVDGADAVRQLKDPLGRAVDEVAREVVDQTVPGGWDALPEPVRRAVRQRVEHEAPGIVDRLIAEVRADVDQFVDLHYLTVTTLVRNKHRLNDMMRQTAGSSMLFLRRTGVVFGFGIGLVQTVAWALWHNVWIMPAFGFVTGFVSDWIALTLLFHPREPRRVLGKRFHGVLHASRDQITRDYARIMAADLFQPSALLESVLTGGGADRLFALVHREVDGVLARNLGPTRTLIALGIGTARYEEAKQTVVRRVLTLLPEMPEVEDYAAAVLDVENVLADRMSQLTTEQFEGIMRPIFKDDEWLMISVGAVLGFLVGEMQVELVTHVGGA</sequence>
<dbReference type="AlphaFoldDB" id="A0A417XZ64"/>
<keyword evidence="3" id="KW-1185">Reference proteome</keyword>
<dbReference type="PANTHER" id="PTHR35791:SF1">
    <property type="entry name" value="UPF0754 MEMBRANE PROTEIN YHEB"/>
    <property type="match status" value="1"/>
</dbReference>
<organism evidence="2 3">
    <name type="scientific">Nocardioides immobilis</name>
    <dbReference type="NCBI Taxonomy" id="2049295"/>
    <lineage>
        <taxon>Bacteria</taxon>
        <taxon>Bacillati</taxon>
        <taxon>Actinomycetota</taxon>
        <taxon>Actinomycetes</taxon>
        <taxon>Propionibacteriales</taxon>
        <taxon>Nocardioidaceae</taxon>
        <taxon>Nocardioides</taxon>
    </lineage>
</organism>
<dbReference type="PANTHER" id="PTHR35791">
    <property type="entry name" value="UPF0754 MEMBRANE PROTEIN YHEB"/>
    <property type="match status" value="1"/>
</dbReference>
<accession>A0A417XZ64</accession>
<keyword evidence="1" id="KW-0472">Membrane</keyword>
<evidence type="ECO:0000256" key="1">
    <source>
        <dbReference type="SAM" id="Phobius"/>
    </source>
</evidence>
<keyword evidence="1" id="KW-0812">Transmembrane</keyword>
<name>A0A417XZ64_9ACTN</name>
<dbReference type="OrthoDB" id="3631561at2"/>
<evidence type="ECO:0000313" key="2">
    <source>
        <dbReference type="EMBL" id="RHW25670.1"/>
    </source>
</evidence>
<proteinExistence type="predicted"/>